<dbReference type="PANTHER" id="PTHR43156">
    <property type="entry name" value="STAGE II SPORULATION PROTEIN E-RELATED"/>
    <property type="match status" value="1"/>
</dbReference>
<dbReference type="Gene3D" id="3.30.565.10">
    <property type="entry name" value="Histidine kinase-like ATPase, C-terminal domain"/>
    <property type="match status" value="1"/>
</dbReference>
<feature type="transmembrane region" description="Helical" evidence="6">
    <location>
        <begin position="35"/>
        <end position="58"/>
    </location>
</feature>
<dbReference type="InterPro" id="IPR003660">
    <property type="entry name" value="HAMP_dom"/>
</dbReference>
<comment type="caution">
    <text evidence="8">The sequence shown here is derived from an EMBL/GenBank/DDBJ whole genome shotgun (WGS) entry which is preliminary data.</text>
</comment>
<dbReference type="Pfam" id="PF07228">
    <property type="entry name" value="SpoIIE"/>
    <property type="match status" value="1"/>
</dbReference>
<reference evidence="8" key="1">
    <citation type="journal article" date="2021" name="PeerJ">
        <title>Extensive microbial diversity within the chicken gut microbiome revealed by metagenomics and culture.</title>
        <authorList>
            <person name="Gilroy R."/>
            <person name="Ravi A."/>
            <person name="Getino M."/>
            <person name="Pursley I."/>
            <person name="Horton D.L."/>
            <person name="Alikhan N.F."/>
            <person name="Baker D."/>
            <person name="Gharbi K."/>
            <person name="Hall N."/>
            <person name="Watson M."/>
            <person name="Adriaenssens E.M."/>
            <person name="Foster-Nyarko E."/>
            <person name="Jarju S."/>
            <person name="Secka A."/>
            <person name="Antonio M."/>
            <person name="Oren A."/>
            <person name="Chaudhuri R.R."/>
            <person name="La Ragione R."/>
            <person name="Hildebrand F."/>
            <person name="Pallen M.J."/>
        </authorList>
    </citation>
    <scope>NUCLEOTIDE SEQUENCE</scope>
    <source>
        <strain evidence="8">ChiSxjej1B13-11762</strain>
    </source>
</reference>
<accession>A0A9D1R9F3</accession>
<gene>
    <name evidence="8" type="ORF">H9873_03700</name>
</gene>
<keyword evidence="4" id="KW-0418">Kinase</keyword>
<dbReference type="GO" id="GO:0016020">
    <property type="term" value="C:membrane"/>
    <property type="evidence" value="ECO:0007669"/>
    <property type="project" value="UniProtKB-SubCell"/>
</dbReference>
<keyword evidence="6" id="KW-1133">Transmembrane helix</keyword>
<evidence type="ECO:0000256" key="4">
    <source>
        <dbReference type="ARBA" id="ARBA00022777"/>
    </source>
</evidence>
<dbReference type="InterPro" id="IPR001932">
    <property type="entry name" value="PPM-type_phosphatase-like_dom"/>
</dbReference>
<evidence type="ECO:0000256" key="5">
    <source>
        <dbReference type="ARBA" id="ARBA00022801"/>
    </source>
</evidence>
<keyword evidence="5" id="KW-0378">Hydrolase</keyword>
<evidence type="ECO:0000256" key="3">
    <source>
        <dbReference type="ARBA" id="ARBA00022679"/>
    </source>
</evidence>
<dbReference type="SMART" id="SM00331">
    <property type="entry name" value="PP2C_SIG"/>
    <property type="match status" value="1"/>
</dbReference>
<keyword evidence="6" id="KW-0812">Transmembrane</keyword>
<dbReference type="PROSITE" id="PS50885">
    <property type="entry name" value="HAMP"/>
    <property type="match status" value="1"/>
</dbReference>
<dbReference type="InterPro" id="IPR036457">
    <property type="entry name" value="PPM-type-like_dom_sf"/>
</dbReference>
<dbReference type="SUPFAM" id="SSF81606">
    <property type="entry name" value="PP2C-like"/>
    <property type="match status" value="1"/>
</dbReference>
<dbReference type="InterPro" id="IPR003594">
    <property type="entry name" value="HATPase_dom"/>
</dbReference>
<evidence type="ECO:0000313" key="8">
    <source>
        <dbReference type="EMBL" id="HIW83409.1"/>
    </source>
</evidence>
<evidence type="ECO:0000256" key="2">
    <source>
        <dbReference type="ARBA" id="ARBA00022553"/>
    </source>
</evidence>
<dbReference type="PANTHER" id="PTHR43156:SF2">
    <property type="entry name" value="STAGE II SPORULATION PROTEIN E"/>
    <property type="match status" value="1"/>
</dbReference>
<dbReference type="InterPro" id="IPR052016">
    <property type="entry name" value="Bact_Sigma-Reg"/>
</dbReference>
<proteinExistence type="predicted"/>
<evidence type="ECO:0000259" key="7">
    <source>
        <dbReference type="PROSITE" id="PS50885"/>
    </source>
</evidence>
<comment type="subcellular location">
    <subcellularLocation>
        <location evidence="1">Membrane</location>
    </subcellularLocation>
</comment>
<dbReference type="CDD" id="cd06225">
    <property type="entry name" value="HAMP"/>
    <property type="match status" value="1"/>
</dbReference>
<dbReference type="EMBL" id="DXGF01000067">
    <property type="protein sequence ID" value="HIW83409.1"/>
    <property type="molecule type" value="Genomic_DNA"/>
</dbReference>
<dbReference type="Proteomes" id="UP000824263">
    <property type="component" value="Unassembled WGS sequence"/>
</dbReference>
<keyword evidence="3" id="KW-0808">Transferase</keyword>
<protein>
    <submittedName>
        <fullName evidence="8">SpoIIE family protein phosphatase</fullName>
    </submittedName>
</protein>
<dbReference type="GO" id="GO:0016791">
    <property type="term" value="F:phosphatase activity"/>
    <property type="evidence" value="ECO:0007669"/>
    <property type="project" value="TreeGrafter"/>
</dbReference>
<dbReference type="Gene3D" id="6.10.340.10">
    <property type="match status" value="1"/>
</dbReference>
<feature type="domain" description="HAMP" evidence="7">
    <location>
        <begin position="95"/>
        <end position="158"/>
    </location>
</feature>
<dbReference type="Pfam" id="PF13581">
    <property type="entry name" value="HATPase_c_2"/>
    <property type="match status" value="1"/>
</dbReference>
<dbReference type="GO" id="GO:0007165">
    <property type="term" value="P:signal transduction"/>
    <property type="evidence" value="ECO:0007669"/>
    <property type="project" value="InterPro"/>
</dbReference>
<keyword evidence="2" id="KW-0597">Phosphoprotein</keyword>
<dbReference type="AlphaFoldDB" id="A0A9D1R9F3"/>
<dbReference type="SMART" id="SM00304">
    <property type="entry name" value="HAMP"/>
    <property type="match status" value="1"/>
</dbReference>
<evidence type="ECO:0000313" key="9">
    <source>
        <dbReference type="Proteomes" id="UP000824263"/>
    </source>
</evidence>
<organism evidence="8 9">
    <name type="scientific">Candidatus Dorea gallistercoris</name>
    <dbReference type="NCBI Taxonomy" id="2838542"/>
    <lineage>
        <taxon>Bacteria</taxon>
        <taxon>Bacillati</taxon>
        <taxon>Bacillota</taxon>
        <taxon>Clostridia</taxon>
        <taxon>Lachnospirales</taxon>
        <taxon>Lachnospiraceae</taxon>
        <taxon>Dorea</taxon>
    </lineage>
</organism>
<dbReference type="SUPFAM" id="SSF55874">
    <property type="entry name" value="ATPase domain of HSP90 chaperone/DNA topoisomerase II/histidine kinase"/>
    <property type="match status" value="1"/>
</dbReference>
<evidence type="ECO:0000256" key="1">
    <source>
        <dbReference type="ARBA" id="ARBA00004370"/>
    </source>
</evidence>
<keyword evidence="6" id="KW-0472">Membrane</keyword>
<dbReference type="CDD" id="cd16936">
    <property type="entry name" value="HATPase_RsbW-like"/>
    <property type="match status" value="1"/>
</dbReference>
<dbReference type="InterPro" id="IPR036890">
    <property type="entry name" value="HATPase_C_sf"/>
</dbReference>
<reference evidence="8" key="2">
    <citation type="submission" date="2021-04" db="EMBL/GenBank/DDBJ databases">
        <authorList>
            <person name="Gilroy R."/>
        </authorList>
    </citation>
    <scope>NUCLEOTIDE SEQUENCE</scope>
    <source>
        <strain evidence="8">ChiSxjej1B13-11762</strain>
    </source>
</reference>
<sequence>MVGLVIYIFRPVGKVEPLPARREGIQISIKAKVTAVFLLLTLIFLILVAVVAFDALNMGGELSRLEVWNYIYLVLGITINLLYGIALLFLWYIERNITTPVERLSYLTELYARQGHEQEENLGLRLQQLADEIPTGDEIGALAVSFRNMVYELDEYMSNLAAVTADKERIATELNVATQIQASMLPCIFPAFPSHKEFDVYAMMTPAKEVGGDFYDFFLVDDDHLALVMADVSGKGVPAALFMVIAKTLLKNAAQAGLPPKATLEKVNNQLCENNEAEMFVTVWLGIYEISTGKLTAANAGHEYPAVRHKNGKFELYKDRHGFVLAGMEGARYREYELELEEGDTLFVYTDGVAEATDAADTLYGTDRMLAALNQKEDADPEELLRNVKDDIGLFVGEAPQFDDITMLAIKIRAVPSENMRKISVSPNLESMEGLSAFLEDCLAKQDAPMKIVSQINIAADEIFSNIIRYSGASSVSVGCETEEDRVVIRFADNGRPYDPTGREDPDITLSAEDRDIGGLGIFMVKKTMDEIKYEYEDGFNILTIQKRW</sequence>
<feature type="transmembrane region" description="Helical" evidence="6">
    <location>
        <begin position="70"/>
        <end position="93"/>
    </location>
</feature>
<name>A0A9D1R9F3_9FIRM</name>
<dbReference type="Gene3D" id="3.60.40.10">
    <property type="entry name" value="PPM-type phosphatase domain"/>
    <property type="match status" value="1"/>
</dbReference>
<dbReference type="GO" id="GO:0016301">
    <property type="term" value="F:kinase activity"/>
    <property type="evidence" value="ECO:0007669"/>
    <property type="project" value="UniProtKB-KW"/>
</dbReference>
<evidence type="ECO:0000256" key="6">
    <source>
        <dbReference type="SAM" id="Phobius"/>
    </source>
</evidence>